<name>A0A1W2G092_KIBAR</name>
<feature type="transmembrane region" description="Helical" evidence="1">
    <location>
        <begin position="77"/>
        <end position="96"/>
    </location>
</feature>
<dbReference type="EMBL" id="FWXV01000031">
    <property type="protein sequence ID" value="SMD27605.1"/>
    <property type="molecule type" value="Genomic_DNA"/>
</dbReference>
<dbReference type="Proteomes" id="UP000192674">
    <property type="component" value="Unassembled WGS sequence"/>
</dbReference>
<sequence length="110" mass="11656">MGDDSAADPVAVSAVLLHWLVAARGHITQEQARDAVTWLSDTLGVVEDDLVYAASLIGHPDAPGVTFNDGVERFGGVIPFVLYMMLLSGALVATVADGDTEWLRQFDLSG</sequence>
<accession>A0A1W2G092</accession>
<gene>
    <name evidence="2" type="ORF">SAMN05661093_11215</name>
</gene>
<reference evidence="2 3" key="1">
    <citation type="submission" date="2017-04" db="EMBL/GenBank/DDBJ databases">
        <authorList>
            <person name="Afonso C.L."/>
            <person name="Miller P.J."/>
            <person name="Scott M.A."/>
            <person name="Spackman E."/>
            <person name="Goraichik I."/>
            <person name="Dimitrov K.M."/>
            <person name="Suarez D.L."/>
            <person name="Swayne D.E."/>
        </authorList>
    </citation>
    <scope>NUCLEOTIDE SEQUENCE [LARGE SCALE GENOMIC DNA]</scope>
    <source>
        <strain evidence="2 3">DSM 43828</strain>
    </source>
</reference>
<evidence type="ECO:0000256" key="1">
    <source>
        <dbReference type="SAM" id="Phobius"/>
    </source>
</evidence>
<evidence type="ECO:0000313" key="3">
    <source>
        <dbReference type="Proteomes" id="UP000192674"/>
    </source>
</evidence>
<keyword evidence="1" id="KW-0812">Transmembrane</keyword>
<proteinExistence type="predicted"/>
<evidence type="ECO:0000313" key="2">
    <source>
        <dbReference type="EMBL" id="SMD27605.1"/>
    </source>
</evidence>
<dbReference type="AlphaFoldDB" id="A0A1W2G092"/>
<organism evidence="2 3">
    <name type="scientific">Kibdelosporangium aridum</name>
    <dbReference type="NCBI Taxonomy" id="2030"/>
    <lineage>
        <taxon>Bacteria</taxon>
        <taxon>Bacillati</taxon>
        <taxon>Actinomycetota</taxon>
        <taxon>Actinomycetes</taxon>
        <taxon>Pseudonocardiales</taxon>
        <taxon>Pseudonocardiaceae</taxon>
        <taxon>Kibdelosporangium</taxon>
    </lineage>
</organism>
<protein>
    <submittedName>
        <fullName evidence="2">Uncharacterized protein</fullName>
    </submittedName>
</protein>
<keyword evidence="3" id="KW-1185">Reference proteome</keyword>
<keyword evidence="1" id="KW-1133">Transmembrane helix</keyword>
<keyword evidence="1" id="KW-0472">Membrane</keyword>
<dbReference type="RefSeq" id="WP_200826175.1">
    <property type="nucleotide sequence ID" value="NZ_FWXV01000031.1"/>
</dbReference>